<gene>
    <name evidence="6" type="ORF">AKO1_001339</name>
</gene>
<evidence type="ECO:0000313" key="7">
    <source>
        <dbReference type="Proteomes" id="UP001431209"/>
    </source>
</evidence>
<feature type="transmembrane region" description="Helical" evidence="5">
    <location>
        <begin position="188"/>
        <end position="216"/>
    </location>
</feature>
<dbReference type="Pfam" id="PF07690">
    <property type="entry name" value="MFS_1"/>
    <property type="match status" value="1"/>
</dbReference>
<keyword evidence="3 5" id="KW-1133">Transmembrane helix</keyword>
<dbReference type="PANTHER" id="PTHR23294:SF0">
    <property type="entry name" value="UNC93-LIKE PROTEIN MFSD11"/>
    <property type="match status" value="1"/>
</dbReference>
<sequence length="299" mass="33572">MLTQCGQTVNIGFYSGIFCCIFGLNGVLGNAIMGILFLIGVSQFYSFVVMFGVGLFALLFYLVLRKIPQNDDRSVERKQFRQVIKETGESIVKTFKFLIDKKMLLLVPLFLYNGYSYSFFFGIIPPNVPLEYVPWINLVFSLSGPIVAIGIGKGGDLVGIRWMMLLSFLFHIGATVLSFFIFRLQFIWLYFITIFICGVAYSATTTLIFAIVGILFEESPSCAFAAFNFVQALSTALSMVSGIYFDYYVILGIMTALLVLSIIGFFVLDLKVYKVDQPKMEATNTEVTEVELKDEPVIE</sequence>
<dbReference type="PANTHER" id="PTHR23294">
    <property type="entry name" value="ET TRANSLATION PRODUCT-RELATED"/>
    <property type="match status" value="1"/>
</dbReference>
<feature type="transmembrane region" description="Helical" evidence="5">
    <location>
        <begin position="44"/>
        <end position="64"/>
    </location>
</feature>
<accession>A0AAW2ZDC4</accession>
<comment type="subcellular location">
    <subcellularLocation>
        <location evidence="1">Membrane</location>
        <topology evidence="1">Multi-pass membrane protein</topology>
    </subcellularLocation>
</comment>
<dbReference type="EMBL" id="JAOPGA020001296">
    <property type="protein sequence ID" value="KAL0487028.1"/>
    <property type="molecule type" value="Genomic_DNA"/>
</dbReference>
<dbReference type="InterPro" id="IPR051617">
    <property type="entry name" value="UNC-93-like_regulator"/>
</dbReference>
<dbReference type="InterPro" id="IPR036259">
    <property type="entry name" value="MFS_trans_sf"/>
</dbReference>
<proteinExistence type="predicted"/>
<name>A0AAW2ZDC4_9EUKA</name>
<feature type="transmembrane region" description="Helical" evidence="5">
    <location>
        <begin position="132"/>
        <end position="151"/>
    </location>
</feature>
<dbReference type="InterPro" id="IPR011701">
    <property type="entry name" value="MFS"/>
</dbReference>
<dbReference type="GO" id="GO:0022857">
    <property type="term" value="F:transmembrane transporter activity"/>
    <property type="evidence" value="ECO:0007669"/>
    <property type="project" value="InterPro"/>
</dbReference>
<dbReference type="AlphaFoldDB" id="A0AAW2ZDC4"/>
<evidence type="ECO:0000256" key="3">
    <source>
        <dbReference type="ARBA" id="ARBA00022989"/>
    </source>
</evidence>
<feature type="transmembrane region" description="Helical" evidence="5">
    <location>
        <begin position="163"/>
        <end position="182"/>
    </location>
</feature>
<feature type="transmembrane region" description="Helical" evidence="5">
    <location>
        <begin position="103"/>
        <end position="126"/>
    </location>
</feature>
<reference evidence="6 7" key="1">
    <citation type="submission" date="2024-03" db="EMBL/GenBank/DDBJ databases">
        <title>The Acrasis kona genome and developmental transcriptomes reveal deep origins of eukaryotic multicellular pathways.</title>
        <authorList>
            <person name="Sheikh S."/>
            <person name="Fu C.-J."/>
            <person name="Brown M.W."/>
            <person name="Baldauf S.L."/>
        </authorList>
    </citation>
    <scope>NUCLEOTIDE SEQUENCE [LARGE SCALE GENOMIC DNA]</scope>
    <source>
        <strain evidence="6 7">ATCC MYA-3509</strain>
    </source>
</reference>
<protein>
    <submittedName>
        <fullName evidence="6">8 TM domain-containing transmembrane protein</fullName>
    </submittedName>
</protein>
<evidence type="ECO:0000256" key="4">
    <source>
        <dbReference type="ARBA" id="ARBA00023136"/>
    </source>
</evidence>
<feature type="transmembrane region" description="Helical" evidence="5">
    <location>
        <begin position="12"/>
        <end position="38"/>
    </location>
</feature>
<dbReference type="SUPFAM" id="SSF103473">
    <property type="entry name" value="MFS general substrate transporter"/>
    <property type="match status" value="1"/>
</dbReference>
<keyword evidence="4 5" id="KW-0472">Membrane</keyword>
<organism evidence="6 7">
    <name type="scientific">Acrasis kona</name>
    <dbReference type="NCBI Taxonomy" id="1008807"/>
    <lineage>
        <taxon>Eukaryota</taxon>
        <taxon>Discoba</taxon>
        <taxon>Heterolobosea</taxon>
        <taxon>Tetramitia</taxon>
        <taxon>Eutetramitia</taxon>
        <taxon>Acrasidae</taxon>
        <taxon>Acrasis</taxon>
    </lineage>
</organism>
<dbReference type="Proteomes" id="UP001431209">
    <property type="component" value="Unassembled WGS sequence"/>
</dbReference>
<dbReference type="Gene3D" id="1.20.1250.20">
    <property type="entry name" value="MFS general substrate transporter like domains"/>
    <property type="match status" value="1"/>
</dbReference>
<evidence type="ECO:0000256" key="5">
    <source>
        <dbReference type="SAM" id="Phobius"/>
    </source>
</evidence>
<feature type="transmembrane region" description="Helical" evidence="5">
    <location>
        <begin position="247"/>
        <end position="270"/>
    </location>
</feature>
<keyword evidence="7" id="KW-1185">Reference proteome</keyword>
<dbReference type="GO" id="GO:0016020">
    <property type="term" value="C:membrane"/>
    <property type="evidence" value="ECO:0007669"/>
    <property type="project" value="UniProtKB-SubCell"/>
</dbReference>
<feature type="transmembrane region" description="Helical" evidence="5">
    <location>
        <begin position="223"/>
        <end position="241"/>
    </location>
</feature>
<evidence type="ECO:0000256" key="2">
    <source>
        <dbReference type="ARBA" id="ARBA00022692"/>
    </source>
</evidence>
<evidence type="ECO:0000313" key="6">
    <source>
        <dbReference type="EMBL" id="KAL0487028.1"/>
    </source>
</evidence>
<keyword evidence="2 5" id="KW-0812">Transmembrane</keyword>
<evidence type="ECO:0000256" key="1">
    <source>
        <dbReference type="ARBA" id="ARBA00004141"/>
    </source>
</evidence>
<comment type="caution">
    <text evidence="6">The sequence shown here is derived from an EMBL/GenBank/DDBJ whole genome shotgun (WGS) entry which is preliminary data.</text>
</comment>